<dbReference type="InterPro" id="IPR029026">
    <property type="entry name" value="tRNA_m1G_MTases_N"/>
</dbReference>
<dbReference type="GO" id="GO:0003723">
    <property type="term" value="F:RNA binding"/>
    <property type="evidence" value="ECO:0007669"/>
    <property type="project" value="InterPro"/>
</dbReference>
<keyword evidence="1 4" id="KW-0489">Methyltransferase</keyword>
<evidence type="ECO:0000259" key="3">
    <source>
        <dbReference type="Pfam" id="PF00588"/>
    </source>
</evidence>
<dbReference type="InterPro" id="IPR001537">
    <property type="entry name" value="SpoU_MeTrfase"/>
</dbReference>
<dbReference type="GO" id="GO:0006396">
    <property type="term" value="P:RNA processing"/>
    <property type="evidence" value="ECO:0007669"/>
    <property type="project" value="InterPro"/>
</dbReference>
<accession>A0A935PZB4</accession>
<reference evidence="4 5" key="1">
    <citation type="submission" date="2020-10" db="EMBL/GenBank/DDBJ databases">
        <title>Connecting structure to function with the recovery of over 1000 high-quality activated sludge metagenome-assembled genomes encoding full-length rRNA genes using long-read sequencing.</title>
        <authorList>
            <person name="Singleton C.M."/>
            <person name="Petriglieri F."/>
            <person name="Kristensen J.M."/>
            <person name="Kirkegaard R.H."/>
            <person name="Michaelsen T.Y."/>
            <person name="Andersen M.H."/>
            <person name="Karst S.M."/>
            <person name="Dueholm M.S."/>
            <person name="Nielsen P.H."/>
            <person name="Albertsen M."/>
        </authorList>
    </citation>
    <scope>NUCLEOTIDE SEQUENCE [LARGE SCALE GENOMIC DNA]</scope>
    <source>
        <strain evidence="4">EsbW_18-Q3-R4-48_BATAC.285</strain>
    </source>
</reference>
<dbReference type="AlphaFoldDB" id="A0A935PZB4"/>
<feature type="domain" description="tRNA/rRNA methyltransferase SpoU type" evidence="3">
    <location>
        <begin position="116"/>
        <end position="252"/>
    </location>
</feature>
<name>A0A935PZB4_9PROT</name>
<evidence type="ECO:0000256" key="2">
    <source>
        <dbReference type="ARBA" id="ARBA00022679"/>
    </source>
</evidence>
<dbReference type="Proteomes" id="UP000697998">
    <property type="component" value="Unassembled WGS sequence"/>
</dbReference>
<evidence type="ECO:0000313" key="5">
    <source>
        <dbReference type="Proteomes" id="UP000697998"/>
    </source>
</evidence>
<dbReference type="CDD" id="cd18095">
    <property type="entry name" value="SpoU-like_rRNA-MTase"/>
    <property type="match status" value="1"/>
</dbReference>
<protein>
    <submittedName>
        <fullName evidence="4">RNA methyltransferase</fullName>
    </submittedName>
</protein>
<gene>
    <name evidence="4" type="ORF">IPJ27_04500</name>
</gene>
<proteinExistence type="predicted"/>
<organism evidence="4 5">
    <name type="scientific">Candidatus Accumulibacter proximus</name>
    <dbReference type="NCBI Taxonomy" id="2954385"/>
    <lineage>
        <taxon>Bacteria</taxon>
        <taxon>Pseudomonadati</taxon>
        <taxon>Pseudomonadota</taxon>
        <taxon>Betaproteobacteria</taxon>
        <taxon>Candidatus Accumulibacter</taxon>
    </lineage>
</organism>
<dbReference type="Pfam" id="PF00588">
    <property type="entry name" value="SpoU_methylase"/>
    <property type="match status" value="1"/>
</dbReference>
<dbReference type="SUPFAM" id="SSF55315">
    <property type="entry name" value="L30e-like"/>
    <property type="match status" value="1"/>
</dbReference>
<dbReference type="SUPFAM" id="SSF75217">
    <property type="entry name" value="alpha/beta knot"/>
    <property type="match status" value="1"/>
</dbReference>
<keyword evidence="2" id="KW-0808">Transferase</keyword>
<dbReference type="GO" id="GO:0008173">
    <property type="term" value="F:RNA methyltransferase activity"/>
    <property type="evidence" value="ECO:0007669"/>
    <property type="project" value="InterPro"/>
</dbReference>
<sequence>MRRINSRENPHYRALKRLSESGRERRKSGRVLLDGMHLIEAYGRHCGAPEEILLSDSGAGRPEIAGYLAGLPAGSRMTSLPDTLFADLALVDTPSGIMAVASWPKPARAIDHATDTVVLDGIQDPGNVGSILRSAAAAGFRQILLSVDCAQVWSPKTLRAAMGAHFQLDIHEGCDMPGFLGAYRGRAVATALAASTSLYAASLEGPLAWVFGSEGQGVRSPALAVTRLQLRIPMPGATESLNVAAAAAICLFETVRRRQEVAGSLAEDRR</sequence>
<dbReference type="Gene3D" id="3.40.1280.10">
    <property type="match status" value="1"/>
</dbReference>
<evidence type="ECO:0000313" key="4">
    <source>
        <dbReference type="EMBL" id="MBK7674070.1"/>
    </source>
</evidence>
<dbReference type="PANTHER" id="PTHR43191">
    <property type="entry name" value="RRNA METHYLTRANSFERASE 3"/>
    <property type="match status" value="1"/>
</dbReference>
<dbReference type="EMBL" id="JADJMH010000002">
    <property type="protein sequence ID" value="MBK7674070.1"/>
    <property type="molecule type" value="Genomic_DNA"/>
</dbReference>
<dbReference type="GO" id="GO:0032259">
    <property type="term" value="P:methylation"/>
    <property type="evidence" value="ECO:0007669"/>
    <property type="project" value="UniProtKB-KW"/>
</dbReference>
<evidence type="ECO:0000256" key="1">
    <source>
        <dbReference type="ARBA" id="ARBA00022603"/>
    </source>
</evidence>
<dbReference type="InterPro" id="IPR029028">
    <property type="entry name" value="Alpha/beta_knot_MTases"/>
</dbReference>
<dbReference type="InterPro" id="IPR029064">
    <property type="entry name" value="Ribosomal_eL30-like_sf"/>
</dbReference>
<dbReference type="PANTHER" id="PTHR43191:SF2">
    <property type="entry name" value="RRNA METHYLTRANSFERASE 3, MITOCHONDRIAL"/>
    <property type="match status" value="1"/>
</dbReference>
<comment type="caution">
    <text evidence="4">The sequence shown here is derived from an EMBL/GenBank/DDBJ whole genome shotgun (WGS) entry which is preliminary data.</text>
</comment>
<dbReference type="InterPro" id="IPR051259">
    <property type="entry name" value="rRNA_Methyltransferase"/>
</dbReference>
<dbReference type="Gene3D" id="3.30.1330.30">
    <property type="match status" value="1"/>
</dbReference>